<sequence length="163" mass="17208">MLPVCPTTALPPGEATRVEADEPIAVFNVDVAVYTIDDTCTHQDASLADGWLDGCAVECPLHASCFDLRTGKVSGPPAKTPVRTTGSSGGTAWSTCSPRPPRTVPHEPDDRRGRGLPGRPPAVGLDHFDRTVLLHDGTEVRAGRRPPPVARGRTDAVVTADRA</sequence>
<dbReference type="RefSeq" id="WP_012948962.1">
    <property type="nucleotide sequence ID" value="NC_013757.1"/>
</dbReference>
<evidence type="ECO:0000256" key="5">
    <source>
        <dbReference type="SAM" id="MobiDB-lite"/>
    </source>
</evidence>
<dbReference type="PROSITE" id="PS51296">
    <property type="entry name" value="RIESKE"/>
    <property type="match status" value="1"/>
</dbReference>
<dbReference type="PANTHER" id="PTHR21496">
    <property type="entry name" value="FERREDOXIN-RELATED"/>
    <property type="match status" value="1"/>
</dbReference>
<dbReference type="NCBIfam" id="NF007422">
    <property type="entry name" value="PRK09965.1"/>
    <property type="match status" value="1"/>
</dbReference>
<keyword evidence="4" id="KW-0411">Iron-sulfur</keyword>
<dbReference type="InterPro" id="IPR036922">
    <property type="entry name" value="Rieske_2Fe-2S_sf"/>
</dbReference>
<dbReference type="GO" id="GO:0046872">
    <property type="term" value="F:metal ion binding"/>
    <property type="evidence" value="ECO:0007669"/>
    <property type="project" value="UniProtKB-KW"/>
</dbReference>
<dbReference type="KEGG" id="gob:Gobs_2913"/>
<dbReference type="InterPro" id="IPR017941">
    <property type="entry name" value="Rieske_2Fe-2S"/>
</dbReference>
<dbReference type="EMBL" id="CP001867">
    <property type="protein sequence ID" value="ADB75531.1"/>
    <property type="molecule type" value="Genomic_DNA"/>
</dbReference>
<keyword evidence="2" id="KW-0479">Metal-binding</keyword>
<reference evidence="8" key="2">
    <citation type="submission" date="2010-01" db="EMBL/GenBank/DDBJ databases">
        <title>The complete genome of Geodermatophilus obscurus DSM 43160.</title>
        <authorList>
            <consortium name="US DOE Joint Genome Institute (JGI-PGF)"/>
            <person name="Lucas S."/>
            <person name="Copeland A."/>
            <person name="Lapidus A."/>
            <person name="Glavina del Rio T."/>
            <person name="Dalin E."/>
            <person name="Tice H."/>
            <person name="Bruce D."/>
            <person name="Goodwin L."/>
            <person name="Pitluck S."/>
            <person name="Kyrpides N."/>
            <person name="Mavromatis K."/>
            <person name="Ivanova N."/>
            <person name="Munk A.C."/>
            <person name="Brettin T."/>
            <person name="Detter J.C."/>
            <person name="Han C."/>
            <person name="Larimer F."/>
            <person name="Land M."/>
            <person name="Hauser L."/>
            <person name="Markowitz V."/>
            <person name="Cheng J.-F."/>
            <person name="Hugenholtz P."/>
            <person name="Woyke T."/>
            <person name="Wu D."/>
            <person name="Jando M."/>
            <person name="Schneider S."/>
            <person name="Klenk H.-P."/>
            <person name="Eisen J.A."/>
        </authorList>
    </citation>
    <scope>NUCLEOTIDE SEQUENCE [LARGE SCALE GENOMIC DNA]</scope>
    <source>
        <strain evidence="8">ATCC 25078 / DSM 43160 / JCM 3152 / KCC A-0152 / KCTC 9177 / NBRC 13315 / NRRL B-3577 / G-20</strain>
    </source>
</reference>
<dbReference type="STRING" id="526225.Gobs_2913"/>
<keyword evidence="3" id="KW-0408">Iron</keyword>
<feature type="region of interest" description="Disordered" evidence="5">
    <location>
        <begin position="74"/>
        <end position="163"/>
    </location>
</feature>
<dbReference type="CDD" id="cd03528">
    <property type="entry name" value="Rieske_RO_ferredoxin"/>
    <property type="match status" value="1"/>
</dbReference>
<keyword evidence="8" id="KW-1185">Reference proteome</keyword>
<evidence type="ECO:0000313" key="7">
    <source>
        <dbReference type="EMBL" id="ADB75531.1"/>
    </source>
</evidence>
<evidence type="ECO:0000256" key="2">
    <source>
        <dbReference type="ARBA" id="ARBA00022723"/>
    </source>
</evidence>
<keyword evidence="1" id="KW-0001">2Fe-2S</keyword>
<dbReference type="eggNOG" id="COG2146">
    <property type="taxonomic scope" value="Bacteria"/>
</dbReference>
<name>D2S7S2_GEOOG</name>
<proteinExistence type="predicted"/>
<feature type="compositionally biased region" description="Basic and acidic residues" evidence="5">
    <location>
        <begin position="126"/>
        <end position="142"/>
    </location>
</feature>
<dbReference type="HOGENOM" id="CLU_1624768_0_0_11"/>
<evidence type="ECO:0000259" key="6">
    <source>
        <dbReference type="PROSITE" id="PS51296"/>
    </source>
</evidence>
<feature type="domain" description="Rieske" evidence="6">
    <location>
        <begin position="2"/>
        <end position="84"/>
    </location>
</feature>
<dbReference type="GO" id="GO:0051537">
    <property type="term" value="F:2 iron, 2 sulfur cluster binding"/>
    <property type="evidence" value="ECO:0007669"/>
    <property type="project" value="UniProtKB-KW"/>
</dbReference>
<evidence type="ECO:0000256" key="3">
    <source>
        <dbReference type="ARBA" id="ARBA00023004"/>
    </source>
</evidence>
<dbReference type="Proteomes" id="UP000001382">
    <property type="component" value="Chromosome"/>
</dbReference>
<evidence type="ECO:0000256" key="1">
    <source>
        <dbReference type="ARBA" id="ARBA00022714"/>
    </source>
</evidence>
<dbReference type="GO" id="GO:0004497">
    <property type="term" value="F:monooxygenase activity"/>
    <property type="evidence" value="ECO:0007669"/>
    <property type="project" value="UniProtKB-ARBA"/>
</dbReference>
<dbReference type="GO" id="GO:0016705">
    <property type="term" value="F:oxidoreductase activity, acting on paired donors, with incorporation or reduction of molecular oxygen"/>
    <property type="evidence" value="ECO:0007669"/>
    <property type="project" value="UniProtKB-ARBA"/>
</dbReference>
<dbReference type="AlphaFoldDB" id="D2S7S2"/>
<dbReference type="Pfam" id="PF00355">
    <property type="entry name" value="Rieske"/>
    <property type="match status" value="1"/>
</dbReference>
<organism evidence="7 8">
    <name type="scientific">Geodermatophilus obscurus (strain ATCC 25078 / DSM 43160 / JCM 3152 / CCUG 61914 / KCC A-0152 / KCTC 9177 / NBRC 13315 / NRRL B-3577 / G-20)</name>
    <dbReference type="NCBI Taxonomy" id="526225"/>
    <lineage>
        <taxon>Bacteria</taxon>
        <taxon>Bacillati</taxon>
        <taxon>Actinomycetota</taxon>
        <taxon>Actinomycetes</taxon>
        <taxon>Geodermatophilales</taxon>
        <taxon>Geodermatophilaceae</taxon>
        <taxon>Geodermatophilus</taxon>
    </lineage>
</organism>
<dbReference type="SUPFAM" id="SSF50022">
    <property type="entry name" value="ISP domain"/>
    <property type="match status" value="1"/>
</dbReference>
<evidence type="ECO:0000313" key="8">
    <source>
        <dbReference type="Proteomes" id="UP000001382"/>
    </source>
</evidence>
<dbReference type="PANTHER" id="PTHR21496:SF23">
    <property type="entry name" value="3-PHENYLPROPIONATE_CINNAMIC ACID DIOXYGENASE FERREDOXIN SUBUNIT"/>
    <property type="match status" value="1"/>
</dbReference>
<feature type="compositionally biased region" description="Basic and acidic residues" evidence="5">
    <location>
        <begin position="104"/>
        <end position="113"/>
    </location>
</feature>
<gene>
    <name evidence="7" type="ordered locus">Gobs_2913</name>
</gene>
<evidence type="ECO:0000256" key="4">
    <source>
        <dbReference type="ARBA" id="ARBA00023014"/>
    </source>
</evidence>
<protein>
    <submittedName>
        <fullName evidence="7">Rieske (2Fe-2S) iron-sulphur domain protein</fullName>
    </submittedName>
</protein>
<reference evidence="7 8" key="1">
    <citation type="journal article" date="2010" name="Stand. Genomic Sci.">
        <title>Complete genome sequence of Geodermatophilus obscurus type strain (G-20).</title>
        <authorList>
            <person name="Ivanova N."/>
            <person name="Sikorski J."/>
            <person name="Jando M."/>
            <person name="Munk C."/>
            <person name="Lapidus A."/>
            <person name="Glavina Del Rio T."/>
            <person name="Copeland A."/>
            <person name="Tice H."/>
            <person name="Cheng J.-F."/>
            <person name="Lucas S."/>
            <person name="Chen F."/>
            <person name="Nolan M."/>
            <person name="Bruce D."/>
            <person name="Goodwin L."/>
            <person name="Pitluck S."/>
            <person name="Mavromatis K."/>
            <person name="Mikhailova N."/>
            <person name="Pati A."/>
            <person name="Chen A."/>
            <person name="Palaniappan K."/>
            <person name="Land M."/>
            <person name="Hauser L."/>
            <person name="Chang Y.-J."/>
            <person name="Jeffries C.D."/>
            <person name="Meincke L."/>
            <person name="Brettin T."/>
            <person name="Detter J.C."/>
            <person name="Detter J.C."/>
            <person name="Rohde M."/>
            <person name="Goeker M."/>
            <person name="Bristow J."/>
            <person name="Eisen J.A."/>
            <person name="Markowitz V."/>
            <person name="Hugenholtz P."/>
            <person name="Kyrpides N.C."/>
            <person name="Klenk H.-P."/>
        </authorList>
    </citation>
    <scope>NUCLEOTIDE SEQUENCE [LARGE SCALE GENOMIC DNA]</scope>
    <source>
        <strain evidence="8">ATCC 25078 / DSM 43160 / JCM 3152 / KCC A-0152 / KCTC 9177 / NBRC 13315 / NRRL B-3577 / G-20</strain>
    </source>
</reference>
<feature type="compositionally biased region" description="Low complexity" evidence="5">
    <location>
        <begin position="84"/>
        <end position="97"/>
    </location>
</feature>
<accession>D2S7S2</accession>
<dbReference type="Gene3D" id="2.102.10.10">
    <property type="entry name" value="Rieske [2Fe-2S] iron-sulphur domain"/>
    <property type="match status" value="1"/>
</dbReference>